<comment type="similarity">
    <text evidence="2">Belongs to the band 7/mec-2 family.</text>
</comment>
<keyword evidence="5" id="KW-0472">Membrane</keyword>
<feature type="signal peptide" evidence="6">
    <location>
        <begin position="1"/>
        <end position="28"/>
    </location>
</feature>
<dbReference type="SMART" id="SM00244">
    <property type="entry name" value="PHB"/>
    <property type="match status" value="1"/>
</dbReference>
<dbReference type="PANTHER" id="PTHR43327">
    <property type="entry name" value="STOMATIN-LIKE PROTEIN 2, MITOCHONDRIAL"/>
    <property type="match status" value="1"/>
</dbReference>
<dbReference type="SUPFAM" id="SSF117892">
    <property type="entry name" value="Band 7/SPFH domain"/>
    <property type="match status" value="1"/>
</dbReference>
<dbReference type="CDD" id="cd08829">
    <property type="entry name" value="SPFH_paraslipin"/>
    <property type="match status" value="1"/>
</dbReference>
<dbReference type="PRINTS" id="PR00721">
    <property type="entry name" value="STOMATIN"/>
</dbReference>
<dbReference type="InterPro" id="IPR036013">
    <property type="entry name" value="Band_7/SPFH_dom_sf"/>
</dbReference>
<name>B7G489_PHATC</name>
<dbReference type="InterPro" id="IPR018080">
    <property type="entry name" value="Band_7/stomatin-like_CS"/>
</dbReference>
<dbReference type="PaxDb" id="2850-Phatr37859"/>
<dbReference type="PANTHER" id="PTHR43327:SF10">
    <property type="entry name" value="STOMATIN-LIKE PROTEIN 2, MITOCHONDRIAL"/>
    <property type="match status" value="1"/>
</dbReference>
<evidence type="ECO:0000313" key="8">
    <source>
        <dbReference type="EMBL" id="EEC46410.1"/>
    </source>
</evidence>
<keyword evidence="6" id="KW-0732">Signal</keyword>
<evidence type="ECO:0000256" key="3">
    <source>
        <dbReference type="ARBA" id="ARBA00022692"/>
    </source>
</evidence>
<organism evidence="8 9">
    <name type="scientific">Phaeodactylum tricornutum (strain CCAP 1055/1)</name>
    <dbReference type="NCBI Taxonomy" id="556484"/>
    <lineage>
        <taxon>Eukaryota</taxon>
        <taxon>Sar</taxon>
        <taxon>Stramenopiles</taxon>
        <taxon>Ochrophyta</taxon>
        <taxon>Bacillariophyta</taxon>
        <taxon>Bacillariophyceae</taxon>
        <taxon>Bacillariophycidae</taxon>
        <taxon>Naviculales</taxon>
        <taxon>Phaeodactylaceae</taxon>
        <taxon>Phaeodactylum</taxon>
    </lineage>
</organism>
<dbReference type="RefSeq" id="XP_002181870.1">
    <property type="nucleotide sequence ID" value="XM_002181834.1"/>
</dbReference>
<dbReference type="HOGENOM" id="CLU_024949_2_2_1"/>
<dbReference type="EMBL" id="CM000616">
    <property type="protein sequence ID" value="EEC46410.1"/>
    <property type="molecule type" value="Genomic_DNA"/>
</dbReference>
<gene>
    <name evidence="8" type="ORF">PHATRDRAFT_37859</name>
</gene>
<comment type="subcellular location">
    <subcellularLocation>
        <location evidence="1">Membrane</location>
        <topology evidence="1">Single-pass membrane protein</topology>
    </subcellularLocation>
</comment>
<evidence type="ECO:0000256" key="2">
    <source>
        <dbReference type="ARBA" id="ARBA00008164"/>
    </source>
</evidence>
<evidence type="ECO:0000259" key="7">
    <source>
        <dbReference type="SMART" id="SM00244"/>
    </source>
</evidence>
<keyword evidence="9" id="KW-1185">Reference proteome</keyword>
<dbReference type="InterPro" id="IPR001972">
    <property type="entry name" value="Stomatin_HflK_fam"/>
</dbReference>
<dbReference type="InterPro" id="IPR050710">
    <property type="entry name" value="Band7/mec-2_domain"/>
</dbReference>
<dbReference type="OMA" id="ISIWCIA"/>
<dbReference type="KEGG" id="pti:PHATRDRAFT_37859"/>
<dbReference type="InParanoid" id="B7G489"/>
<dbReference type="Pfam" id="PF01145">
    <property type="entry name" value="Band_7"/>
    <property type="match status" value="1"/>
</dbReference>
<dbReference type="GO" id="GO:0005886">
    <property type="term" value="C:plasma membrane"/>
    <property type="evidence" value="ECO:0007669"/>
    <property type="project" value="UniProtKB-ARBA"/>
</dbReference>
<dbReference type="PROSITE" id="PS01270">
    <property type="entry name" value="BAND_7"/>
    <property type="match status" value="1"/>
</dbReference>
<dbReference type="eggNOG" id="KOG2620">
    <property type="taxonomic scope" value="Eukaryota"/>
</dbReference>
<dbReference type="GO" id="GO:0098552">
    <property type="term" value="C:side of membrane"/>
    <property type="evidence" value="ECO:0007669"/>
    <property type="project" value="UniProtKB-ARBA"/>
</dbReference>
<evidence type="ECO:0000256" key="5">
    <source>
        <dbReference type="ARBA" id="ARBA00023136"/>
    </source>
</evidence>
<feature type="domain" description="Band 7" evidence="7">
    <location>
        <begin position="63"/>
        <end position="221"/>
    </location>
</feature>
<dbReference type="FunFam" id="3.30.479.30:FF:000004">
    <property type="entry name" value="Putative membrane protease family, stomatin"/>
    <property type="match status" value="1"/>
</dbReference>
<evidence type="ECO:0000256" key="6">
    <source>
        <dbReference type="SAM" id="SignalP"/>
    </source>
</evidence>
<keyword evidence="4" id="KW-1133">Transmembrane helix</keyword>
<dbReference type="STRING" id="556484.B7G489"/>
<evidence type="ECO:0000256" key="4">
    <source>
        <dbReference type="ARBA" id="ARBA00022989"/>
    </source>
</evidence>
<evidence type="ECO:0000256" key="1">
    <source>
        <dbReference type="ARBA" id="ARBA00004167"/>
    </source>
</evidence>
<evidence type="ECO:0000313" key="9">
    <source>
        <dbReference type="Proteomes" id="UP000000759"/>
    </source>
</evidence>
<dbReference type="OrthoDB" id="434619at2759"/>
<proteinExistence type="inferred from homology"/>
<dbReference type="Proteomes" id="UP000000759">
    <property type="component" value="Chromosome 14"/>
</dbReference>
<accession>B7G489</accession>
<sequence length="348" mass="38333">MKKENRICGLNHWNILFVLVHGCASTLAFTSPHPVNQFRRDKLECSSTFRVILGVAAAVGVTRGFKIVQQGDVALVERLGKYQSRLNPGFHVIIPLVDRVRTTITQREQVFDIPPQECITSDNAPLSADAVVYWRVVDPEKATYSVVNLEIAIQNLVLTQIRSEIGKLTLDETFSAREKINSILLKDLDIATDPWGVKISRVEVRDIVPNREIMQAMEMQMAAERTKRAVIIKSEGAREKTVNEARGEAESRLIDAKAAAEAVKFEAEAEASKLELEATGAARALGILGTALGSQADAAKFQIMREFIAAKRDLARSENAKVIVTSDAPSDILGKAMAFYESSQPSNE</sequence>
<protein>
    <recommendedName>
        <fullName evidence="7">Band 7 domain-containing protein</fullName>
    </recommendedName>
</protein>
<dbReference type="AlphaFoldDB" id="B7G489"/>
<dbReference type="Gene3D" id="3.30.479.30">
    <property type="entry name" value="Band 7 domain"/>
    <property type="match status" value="1"/>
</dbReference>
<dbReference type="InterPro" id="IPR001107">
    <property type="entry name" value="Band_7"/>
</dbReference>
<reference evidence="8 9" key="1">
    <citation type="journal article" date="2008" name="Nature">
        <title>The Phaeodactylum genome reveals the evolutionary history of diatom genomes.</title>
        <authorList>
            <person name="Bowler C."/>
            <person name="Allen A.E."/>
            <person name="Badger J.H."/>
            <person name="Grimwood J."/>
            <person name="Jabbari K."/>
            <person name="Kuo A."/>
            <person name="Maheswari U."/>
            <person name="Martens C."/>
            <person name="Maumus F."/>
            <person name="Otillar R.P."/>
            <person name="Rayko E."/>
            <person name="Salamov A."/>
            <person name="Vandepoele K."/>
            <person name="Beszteri B."/>
            <person name="Gruber A."/>
            <person name="Heijde M."/>
            <person name="Katinka M."/>
            <person name="Mock T."/>
            <person name="Valentin K."/>
            <person name="Verret F."/>
            <person name="Berges J.A."/>
            <person name="Brownlee C."/>
            <person name="Cadoret J.P."/>
            <person name="Chiovitti A."/>
            <person name="Choi C.J."/>
            <person name="Coesel S."/>
            <person name="De Martino A."/>
            <person name="Detter J.C."/>
            <person name="Durkin C."/>
            <person name="Falciatore A."/>
            <person name="Fournet J."/>
            <person name="Haruta M."/>
            <person name="Huysman M.J."/>
            <person name="Jenkins B.D."/>
            <person name="Jiroutova K."/>
            <person name="Jorgensen R.E."/>
            <person name="Joubert Y."/>
            <person name="Kaplan A."/>
            <person name="Kroger N."/>
            <person name="Kroth P.G."/>
            <person name="La Roche J."/>
            <person name="Lindquist E."/>
            <person name="Lommer M."/>
            <person name="Martin-Jezequel V."/>
            <person name="Lopez P.J."/>
            <person name="Lucas S."/>
            <person name="Mangogna M."/>
            <person name="McGinnis K."/>
            <person name="Medlin L.K."/>
            <person name="Montsant A."/>
            <person name="Oudot-Le Secq M.P."/>
            <person name="Napoli C."/>
            <person name="Obornik M."/>
            <person name="Parker M.S."/>
            <person name="Petit J.L."/>
            <person name="Porcel B.M."/>
            <person name="Poulsen N."/>
            <person name="Robison M."/>
            <person name="Rychlewski L."/>
            <person name="Rynearson T.A."/>
            <person name="Schmutz J."/>
            <person name="Shapiro H."/>
            <person name="Siaut M."/>
            <person name="Stanley M."/>
            <person name="Sussman M.R."/>
            <person name="Taylor A.R."/>
            <person name="Vardi A."/>
            <person name="von Dassow P."/>
            <person name="Vyverman W."/>
            <person name="Willis A."/>
            <person name="Wyrwicz L.S."/>
            <person name="Rokhsar D.S."/>
            <person name="Weissenbach J."/>
            <person name="Armbrust E.V."/>
            <person name="Green B.R."/>
            <person name="Van de Peer Y."/>
            <person name="Grigoriev I.V."/>
        </authorList>
    </citation>
    <scope>NUCLEOTIDE SEQUENCE [LARGE SCALE GENOMIC DNA]</scope>
    <source>
        <strain evidence="8 9">CCAP 1055/1</strain>
    </source>
</reference>
<keyword evidence="3" id="KW-0812">Transmembrane</keyword>
<dbReference type="GeneID" id="7202658"/>
<reference evidence="9" key="2">
    <citation type="submission" date="2008-08" db="EMBL/GenBank/DDBJ databases">
        <authorList>
            <consortium name="Diatom Consortium"/>
            <person name="Grigoriev I."/>
            <person name="Grimwood J."/>
            <person name="Kuo A."/>
            <person name="Otillar R.P."/>
            <person name="Salamov A."/>
            <person name="Detter J.C."/>
            <person name="Lindquist E."/>
            <person name="Shapiro H."/>
            <person name="Lucas S."/>
            <person name="Glavina del Rio T."/>
            <person name="Pitluck S."/>
            <person name="Rokhsar D."/>
            <person name="Bowler C."/>
        </authorList>
    </citation>
    <scope>GENOME REANNOTATION</scope>
    <source>
        <strain evidence="9">CCAP 1055/1</strain>
    </source>
</reference>
<feature type="chain" id="PRO_5002855398" description="Band 7 domain-containing protein" evidence="6">
    <location>
        <begin position="29"/>
        <end position="348"/>
    </location>
</feature>